<evidence type="ECO:0000313" key="3">
    <source>
        <dbReference type="EMBL" id="SEV88988.1"/>
    </source>
</evidence>
<evidence type="ECO:0000313" key="4">
    <source>
        <dbReference type="Proteomes" id="UP000199373"/>
    </source>
</evidence>
<keyword evidence="4" id="KW-1185">Reference proteome</keyword>
<dbReference type="InterPro" id="IPR000792">
    <property type="entry name" value="Tscrpt_reg_LuxR_C"/>
</dbReference>
<feature type="transmembrane region" description="Helical" evidence="1">
    <location>
        <begin position="36"/>
        <end position="56"/>
    </location>
</feature>
<accession>A0A1I0MKU8</accession>
<dbReference type="Gene3D" id="1.10.10.10">
    <property type="entry name" value="Winged helix-like DNA-binding domain superfamily/Winged helix DNA-binding domain"/>
    <property type="match status" value="1"/>
</dbReference>
<keyword evidence="1" id="KW-0472">Membrane</keyword>
<organism evidence="3 4">
    <name type="scientific">Prevotella aff. ruminicola Tc2-24</name>
    <dbReference type="NCBI Taxonomy" id="81582"/>
    <lineage>
        <taxon>Bacteria</taxon>
        <taxon>Pseudomonadati</taxon>
        <taxon>Bacteroidota</taxon>
        <taxon>Bacteroidia</taxon>
        <taxon>Bacteroidales</taxon>
        <taxon>Prevotellaceae</taxon>
        <taxon>Prevotella</taxon>
    </lineage>
</organism>
<gene>
    <name evidence="3" type="ORF">SAMN04487850_0757</name>
</gene>
<dbReference type="InterPro" id="IPR016032">
    <property type="entry name" value="Sig_transdc_resp-reg_C-effctor"/>
</dbReference>
<feature type="transmembrane region" description="Helical" evidence="1">
    <location>
        <begin position="63"/>
        <end position="83"/>
    </location>
</feature>
<reference evidence="3 4" key="1">
    <citation type="submission" date="2016-10" db="EMBL/GenBank/DDBJ databases">
        <authorList>
            <person name="de Groot N.N."/>
        </authorList>
    </citation>
    <scope>NUCLEOTIDE SEQUENCE [LARGE SCALE GENOMIC DNA]</scope>
    <source>
        <strain evidence="3 4">TC2-24</strain>
    </source>
</reference>
<protein>
    <submittedName>
        <fullName evidence="3">Regulatory protein, luxR family</fullName>
    </submittedName>
</protein>
<dbReference type="GO" id="GO:0006355">
    <property type="term" value="P:regulation of DNA-templated transcription"/>
    <property type="evidence" value="ECO:0007669"/>
    <property type="project" value="InterPro"/>
</dbReference>
<evidence type="ECO:0000259" key="2">
    <source>
        <dbReference type="PROSITE" id="PS00622"/>
    </source>
</evidence>
<dbReference type="Pfam" id="PF00196">
    <property type="entry name" value="GerE"/>
    <property type="match status" value="1"/>
</dbReference>
<dbReference type="GO" id="GO:0003677">
    <property type="term" value="F:DNA binding"/>
    <property type="evidence" value="ECO:0007669"/>
    <property type="project" value="InterPro"/>
</dbReference>
<evidence type="ECO:0000256" key="1">
    <source>
        <dbReference type="SAM" id="Phobius"/>
    </source>
</evidence>
<feature type="transmembrane region" description="Helical" evidence="1">
    <location>
        <begin position="194"/>
        <end position="215"/>
    </location>
</feature>
<feature type="transmembrane region" description="Helical" evidence="1">
    <location>
        <begin position="161"/>
        <end position="182"/>
    </location>
</feature>
<dbReference type="Proteomes" id="UP000199373">
    <property type="component" value="Unassembled WGS sequence"/>
</dbReference>
<feature type="transmembrane region" description="Helical" evidence="1">
    <location>
        <begin position="235"/>
        <end position="260"/>
    </location>
</feature>
<feature type="transmembrane region" description="Helical" evidence="1">
    <location>
        <begin position="113"/>
        <end position="141"/>
    </location>
</feature>
<dbReference type="InterPro" id="IPR036388">
    <property type="entry name" value="WH-like_DNA-bd_sf"/>
</dbReference>
<feature type="transmembrane region" description="Helical" evidence="1">
    <location>
        <begin position="281"/>
        <end position="305"/>
    </location>
</feature>
<name>A0A1I0MKU8_9BACT</name>
<feature type="transmembrane region" description="Helical" evidence="1">
    <location>
        <begin position="311"/>
        <end position="332"/>
    </location>
</feature>
<keyword evidence="1" id="KW-1133">Transmembrane helix</keyword>
<proteinExistence type="predicted"/>
<keyword evidence="1" id="KW-0812">Transmembrane</keyword>
<sequence length="520" mass="59641">MLIVAIILILSICFCLGWKELANSFSDIHVADILRVWPFLICLLVAMSTGTGLIILHENSYFMAGMGEVITVLVSMVLTLVLMSTINRPYSTVTIFWGVLLAMKYTQEGHADSIIWATVMVSIIVAPLLSMAASVLFHSMIRSYIEESNMHLLMKQLYTKWIAYVGLILGGIALACNYGLFIDSLFTPLYRGHAGNWCLWLFVVAASVVCLSPIVRCVYQRSHSNGMSRHVSSLYAQALVMTIMNTLLPLITGLFPPVLVSANLLKESNTLILERGKESRSVMNIVSIAVTSPLLAFLIGAGMRWFYARPYFFWAVALFTVLVCSMIRLYYIQYKKNKYVSRMLSDELRHRDEVSHEMNRLDVMAVTSQFDSMTREIDFKHRELIDLSLFVQQQREYMTEVGARLRRLIQENNIESIKKSLTDIDRDLKDTLCYPPEMEKIYQDVEKMHHDFVCRLQMRCPNLSERERRLAILLRLGFSSKEIASIVNLETKSIEINRYRLRKKLQLDRGENLVGYLQML</sequence>
<feature type="domain" description="HTH luxR-type" evidence="2">
    <location>
        <begin position="477"/>
        <end position="504"/>
    </location>
</feature>
<dbReference type="RefSeq" id="WP_091914762.1">
    <property type="nucleotide sequence ID" value="NZ_FOIQ01000001.1"/>
</dbReference>
<dbReference type="SMART" id="SM00421">
    <property type="entry name" value="HTH_LUXR"/>
    <property type="match status" value="1"/>
</dbReference>
<dbReference type="AlphaFoldDB" id="A0A1I0MKU8"/>
<dbReference type="EMBL" id="FOIQ01000001">
    <property type="protein sequence ID" value="SEV88988.1"/>
    <property type="molecule type" value="Genomic_DNA"/>
</dbReference>
<dbReference type="PROSITE" id="PS00622">
    <property type="entry name" value="HTH_LUXR_1"/>
    <property type="match status" value="1"/>
</dbReference>
<dbReference type="SUPFAM" id="SSF46894">
    <property type="entry name" value="C-terminal effector domain of the bipartite response regulators"/>
    <property type="match status" value="1"/>
</dbReference>